<dbReference type="RefSeq" id="XP_013344773.1">
    <property type="nucleotide sequence ID" value="XM_013489319.1"/>
</dbReference>
<feature type="signal peptide" evidence="1">
    <location>
        <begin position="1"/>
        <end position="23"/>
    </location>
</feature>
<dbReference type="AlphaFoldDB" id="A0A074YJP1"/>
<evidence type="ECO:0000313" key="2">
    <source>
        <dbReference type="EMBL" id="KEQ96284.1"/>
    </source>
</evidence>
<reference evidence="2 3" key="1">
    <citation type="journal article" date="2014" name="BMC Genomics">
        <title>Genome sequencing of four Aureobasidium pullulans varieties: biotechnological potential, stress tolerance, and description of new species.</title>
        <authorList>
            <person name="Gostin Ar C."/>
            <person name="Ohm R.A."/>
            <person name="Kogej T."/>
            <person name="Sonjak S."/>
            <person name="Turk M."/>
            <person name="Zajc J."/>
            <person name="Zalar P."/>
            <person name="Grube M."/>
            <person name="Sun H."/>
            <person name="Han J."/>
            <person name="Sharma A."/>
            <person name="Chiniquy J."/>
            <person name="Ngan C.Y."/>
            <person name="Lipzen A."/>
            <person name="Barry K."/>
            <person name="Grigoriev I.V."/>
            <person name="Gunde-Cimerman N."/>
        </authorList>
    </citation>
    <scope>NUCLEOTIDE SEQUENCE [LARGE SCALE GENOMIC DNA]</scope>
    <source>
        <strain evidence="2 3">EXF-2481</strain>
    </source>
</reference>
<keyword evidence="3" id="KW-1185">Reference proteome</keyword>
<proteinExistence type="predicted"/>
<evidence type="ECO:0000256" key="1">
    <source>
        <dbReference type="SAM" id="SignalP"/>
    </source>
</evidence>
<dbReference type="Proteomes" id="UP000030641">
    <property type="component" value="Unassembled WGS sequence"/>
</dbReference>
<evidence type="ECO:0000313" key="3">
    <source>
        <dbReference type="Proteomes" id="UP000030641"/>
    </source>
</evidence>
<feature type="chain" id="PRO_5001703272" evidence="1">
    <location>
        <begin position="24"/>
        <end position="144"/>
    </location>
</feature>
<dbReference type="HOGENOM" id="CLU_1796096_0_0_1"/>
<dbReference type="EMBL" id="KL584757">
    <property type="protein sequence ID" value="KEQ96284.1"/>
    <property type="molecule type" value="Genomic_DNA"/>
</dbReference>
<dbReference type="InParanoid" id="A0A074YJP1"/>
<name>A0A074YJP1_AURSE</name>
<organism evidence="2 3">
    <name type="scientific">Aureobasidium subglaciale (strain EXF-2481)</name>
    <name type="common">Aureobasidium pullulans var. subglaciale</name>
    <dbReference type="NCBI Taxonomy" id="1043005"/>
    <lineage>
        <taxon>Eukaryota</taxon>
        <taxon>Fungi</taxon>
        <taxon>Dikarya</taxon>
        <taxon>Ascomycota</taxon>
        <taxon>Pezizomycotina</taxon>
        <taxon>Dothideomycetes</taxon>
        <taxon>Dothideomycetidae</taxon>
        <taxon>Dothideales</taxon>
        <taxon>Saccotheciaceae</taxon>
        <taxon>Aureobasidium</taxon>
    </lineage>
</organism>
<dbReference type="GeneID" id="25370398"/>
<gene>
    <name evidence="2" type="ORF">AUEXF2481DRAFT_675547</name>
</gene>
<accession>A0A074YJP1</accession>
<keyword evidence="1" id="KW-0732">Signal</keyword>
<sequence>MHQCQSRLTLSWLSLGEVQVSTCTLLVGMRVFSKCIQTVSQISERCASGDVSRDMVTAWCWTRLFSCSRFMVIQESCPPVRYSSKSLLQRDACLGTDPDTVTMSWGDGCQLVHQCDSLVRTSCMMLTFFCLRMQTHSCTSCWCH</sequence>
<protein>
    <submittedName>
        <fullName evidence="2">Uncharacterized protein</fullName>
    </submittedName>
</protein>